<feature type="domain" description="Extradiol ring-cleavage dioxygenase class III enzyme subunit B" evidence="1">
    <location>
        <begin position="146"/>
        <end position="303"/>
    </location>
</feature>
<dbReference type="AlphaFoldDB" id="W4LAU4"/>
<dbReference type="EMBL" id="AZHW01000954">
    <property type="protein sequence ID" value="ETW95122.1"/>
    <property type="molecule type" value="Genomic_DNA"/>
</dbReference>
<dbReference type="Proteomes" id="UP000019141">
    <property type="component" value="Unassembled WGS sequence"/>
</dbReference>
<organism evidence="2 3">
    <name type="scientific">Entotheonella factor</name>
    <dbReference type="NCBI Taxonomy" id="1429438"/>
    <lineage>
        <taxon>Bacteria</taxon>
        <taxon>Pseudomonadati</taxon>
        <taxon>Nitrospinota/Tectimicrobiota group</taxon>
        <taxon>Candidatus Tectimicrobiota</taxon>
        <taxon>Candidatus Entotheonellia</taxon>
        <taxon>Candidatus Entotheonellales</taxon>
        <taxon>Candidatus Entotheonellaceae</taxon>
        <taxon>Candidatus Entotheonella</taxon>
    </lineage>
</organism>
<evidence type="ECO:0000313" key="2">
    <source>
        <dbReference type="EMBL" id="ETW95122.1"/>
    </source>
</evidence>
<sequence length="331" mass="36927">MAQLVLGLGTSHSPQLSTVPELWSARGERDQNNPELIGVDGIVSGYDELLARTDMARIAKEITPEKFQERHERNQTGIAKVKDALYSANLDILVMVGDDQQEYLRDDNMPGFCVYWGDEVVVKGRGPDPSTGNRPLIEYSLEDRTVPTHSALGKHVIEYLVEAEFDVGRSSFLDPNRGGRSQGGIGHAFGFVYHRLMQDELIPAVPIMLNTYYPPNQPTPKRCYDLGRALRSAIEAWPVKARVGILATGGMSHFVVDEELDHMVLEGMREKSIVKLSQLPRERMNSGNSEMRNWITVAGATEHLDMELFDYVPCYRSPAGTGCAMGFAKWD</sequence>
<dbReference type="HOGENOM" id="CLU_816134_0_0_7"/>
<evidence type="ECO:0000313" key="3">
    <source>
        <dbReference type="Proteomes" id="UP000019141"/>
    </source>
</evidence>
<dbReference type="SUPFAM" id="SSF53213">
    <property type="entry name" value="LigB-like"/>
    <property type="match status" value="1"/>
</dbReference>
<name>W4LAU4_ENTF1</name>
<dbReference type="Gene3D" id="3.40.830.10">
    <property type="entry name" value="LigB-like"/>
    <property type="match status" value="1"/>
</dbReference>
<reference evidence="2 3" key="1">
    <citation type="journal article" date="2014" name="Nature">
        <title>An environmental bacterial taxon with a large and distinct metabolic repertoire.</title>
        <authorList>
            <person name="Wilson M.C."/>
            <person name="Mori T."/>
            <person name="Ruckert C."/>
            <person name="Uria A.R."/>
            <person name="Helf M.J."/>
            <person name="Takada K."/>
            <person name="Gernert C."/>
            <person name="Steffens U.A."/>
            <person name="Heycke N."/>
            <person name="Schmitt S."/>
            <person name="Rinke C."/>
            <person name="Helfrich E.J."/>
            <person name="Brachmann A.O."/>
            <person name="Gurgui C."/>
            <person name="Wakimoto T."/>
            <person name="Kracht M."/>
            <person name="Crusemann M."/>
            <person name="Hentschel U."/>
            <person name="Abe I."/>
            <person name="Matsunaga S."/>
            <person name="Kalinowski J."/>
            <person name="Takeyama H."/>
            <person name="Piel J."/>
        </authorList>
    </citation>
    <scope>NUCLEOTIDE SEQUENCE [LARGE SCALE GENOMIC DNA]</scope>
    <source>
        <strain evidence="3">TSY1</strain>
    </source>
</reference>
<keyword evidence="3" id="KW-1185">Reference proteome</keyword>
<gene>
    <name evidence="2" type="ORF">ETSY1_31945</name>
</gene>
<accession>W4LAU4</accession>
<dbReference type="GO" id="GO:0016702">
    <property type="term" value="F:oxidoreductase activity, acting on single donors with incorporation of molecular oxygen, incorporation of two atoms of oxygen"/>
    <property type="evidence" value="ECO:0007669"/>
    <property type="project" value="UniProtKB-ARBA"/>
</dbReference>
<evidence type="ECO:0000259" key="1">
    <source>
        <dbReference type="Pfam" id="PF02900"/>
    </source>
</evidence>
<comment type="caution">
    <text evidence="2">The sequence shown here is derived from an EMBL/GenBank/DDBJ whole genome shotgun (WGS) entry which is preliminary data.</text>
</comment>
<protein>
    <recommendedName>
        <fullName evidence="1">Extradiol ring-cleavage dioxygenase class III enzyme subunit B domain-containing protein</fullName>
    </recommendedName>
</protein>
<proteinExistence type="predicted"/>
<dbReference type="Pfam" id="PF02900">
    <property type="entry name" value="LigB"/>
    <property type="match status" value="1"/>
</dbReference>
<dbReference type="GO" id="GO:0008198">
    <property type="term" value="F:ferrous iron binding"/>
    <property type="evidence" value="ECO:0007669"/>
    <property type="project" value="InterPro"/>
</dbReference>
<dbReference type="PATRIC" id="fig|1429438.4.peg.6063"/>
<dbReference type="InterPro" id="IPR004183">
    <property type="entry name" value="Xdiol_dOase_suB"/>
</dbReference>